<dbReference type="Proteomes" id="UP001602089">
    <property type="component" value="Unassembled WGS sequence"/>
</dbReference>
<protein>
    <recommendedName>
        <fullName evidence="3">Addiction module protein</fullName>
    </recommendedName>
</protein>
<comment type="caution">
    <text evidence="1">The sequence shown here is derived from an EMBL/GenBank/DDBJ whole genome shotgun (WGS) entry which is preliminary data.</text>
</comment>
<evidence type="ECO:0008006" key="3">
    <source>
        <dbReference type="Google" id="ProtNLM"/>
    </source>
</evidence>
<gene>
    <name evidence="1" type="ORF">ACFYY5_04570</name>
</gene>
<dbReference type="EMBL" id="JBIATK010000001">
    <property type="protein sequence ID" value="MFF4022099.1"/>
    <property type="molecule type" value="Genomic_DNA"/>
</dbReference>
<keyword evidence="2" id="KW-1185">Reference proteome</keyword>
<organism evidence="1 2">
    <name type="scientific">Nocardia elegans</name>
    <dbReference type="NCBI Taxonomy" id="300029"/>
    <lineage>
        <taxon>Bacteria</taxon>
        <taxon>Bacillati</taxon>
        <taxon>Actinomycetota</taxon>
        <taxon>Actinomycetes</taxon>
        <taxon>Mycobacteriales</taxon>
        <taxon>Nocardiaceae</taxon>
        <taxon>Nocardia</taxon>
    </lineage>
</organism>
<dbReference type="RefSeq" id="WP_063029304.1">
    <property type="nucleotide sequence ID" value="NZ_JADLPS010000002.1"/>
</dbReference>
<evidence type="ECO:0000313" key="2">
    <source>
        <dbReference type="Proteomes" id="UP001602089"/>
    </source>
</evidence>
<accession>A0ABW6T7F8</accession>
<evidence type="ECO:0000313" key="1">
    <source>
        <dbReference type="EMBL" id="MFF4022099.1"/>
    </source>
</evidence>
<reference evidence="1 2" key="1">
    <citation type="submission" date="2024-10" db="EMBL/GenBank/DDBJ databases">
        <title>The Natural Products Discovery Center: Release of the First 8490 Sequenced Strains for Exploring Actinobacteria Biosynthetic Diversity.</title>
        <authorList>
            <person name="Kalkreuter E."/>
            <person name="Kautsar S.A."/>
            <person name="Yang D."/>
            <person name="Bader C.D."/>
            <person name="Teijaro C.N."/>
            <person name="Fluegel L."/>
            <person name="Davis C.M."/>
            <person name="Simpson J.R."/>
            <person name="Lauterbach L."/>
            <person name="Steele A.D."/>
            <person name="Gui C."/>
            <person name="Meng S."/>
            <person name="Li G."/>
            <person name="Viehrig K."/>
            <person name="Ye F."/>
            <person name="Su P."/>
            <person name="Kiefer A.F."/>
            <person name="Nichols A."/>
            <person name="Cepeda A.J."/>
            <person name="Yan W."/>
            <person name="Fan B."/>
            <person name="Jiang Y."/>
            <person name="Adhikari A."/>
            <person name="Zheng C.-J."/>
            <person name="Schuster L."/>
            <person name="Cowan T.M."/>
            <person name="Smanski M.J."/>
            <person name="Chevrette M.G."/>
            <person name="De Carvalho L.P.S."/>
            <person name="Shen B."/>
        </authorList>
    </citation>
    <scope>NUCLEOTIDE SEQUENCE [LARGE SCALE GENOMIC DNA]</scope>
    <source>
        <strain evidence="1 2">NPDC001867</strain>
    </source>
</reference>
<sequence length="79" mass="9096">MAISPEEMERIAREILGPTLRDENVSPEVRAATDRDLAWLAEMDANAASEATEDQKKIWQAWGDSELRRIERERGEQQK</sequence>
<name>A0ABW6T7F8_9NOCA</name>
<proteinExistence type="predicted"/>